<dbReference type="AlphaFoldDB" id="A0A329QTA5"/>
<dbReference type="Gene3D" id="2.60.120.10">
    <property type="entry name" value="Jelly Rolls"/>
    <property type="match status" value="1"/>
</dbReference>
<sequence>MRTTVFELDTDGKNVRPRVTPEPRWQPFDEWEGEPLTSVHLVEHVQTPRATLQQVHIAAGGHFVMHTTPDLAHCQIVRGRGILRLPDDQRIPFDGPELYIFQPETLHEWTDIEEDTLLSVCLVHPIPAP</sequence>
<proteinExistence type="predicted"/>
<dbReference type="SUPFAM" id="SSF51182">
    <property type="entry name" value="RmlC-like cupins"/>
    <property type="match status" value="1"/>
</dbReference>
<dbReference type="OrthoDB" id="5244611at2"/>
<comment type="caution">
    <text evidence="1">The sequence shown here is derived from an EMBL/GenBank/DDBJ whole genome shotgun (WGS) entry which is preliminary data.</text>
</comment>
<evidence type="ECO:0008006" key="3">
    <source>
        <dbReference type="Google" id="ProtNLM"/>
    </source>
</evidence>
<name>A0A329QTA5_9ACTN</name>
<keyword evidence="2" id="KW-1185">Reference proteome</keyword>
<dbReference type="Proteomes" id="UP000250462">
    <property type="component" value="Unassembled WGS sequence"/>
</dbReference>
<gene>
    <name evidence="1" type="ORF">DPM12_09530</name>
</gene>
<reference evidence="1 2" key="1">
    <citation type="submission" date="2018-06" db="EMBL/GenBank/DDBJ databases">
        <title>Phytoactinopolyspora halophila sp. nov., a novel halophilic actinomycete isolated from a saline soil in China.</title>
        <authorList>
            <person name="Tang S.-K."/>
        </authorList>
    </citation>
    <scope>NUCLEOTIDE SEQUENCE [LARGE SCALE GENOMIC DNA]</scope>
    <source>
        <strain evidence="1 2">YIM 96934</strain>
    </source>
</reference>
<dbReference type="InterPro" id="IPR011051">
    <property type="entry name" value="RmlC_Cupin_sf"/>
</dbReference>
<evidence type="ECO:0000313" key="1">
    <source>
        <dbReference type="EMBL" id="RAW15473.1"/>
    </source>
</evidence>
<protein>
    <recommendedName>
        <fullName evidence="3">Cupin domain-containing protein</fullName>
    </recommendedName>
</protein>
<dbReference type="RefSeq" id="WP_112258076.1">
    <property type="nucleotide sequence ID" value="NZ_QMIG01000006.1"/>
</dbReference>
<dbReference type="InterPro" id="IPR014710">
    <property type="entry name" value="RmlC-like_jellyroll"/>
</dbReference>
<evidence type="ECO:0000313" key="2">
    <source>
        <dbReference type="Proteomes" id="UP000250462"/>
    </source>
</evidence>
<organism evidence="1 2">
    <name type="scientific">Phytoactinopolyspora halophila</name>
    <dbReference type="NCBI Taxonomy" id="1981511"/>
    <lineage>
        <taxon>Bacteria</taxon>
        <taxon>Bacillati</taxon>
        <taxon>Actinomycetota</taxon>
        <taxon>Actinomycetes</taxon>
        <taxon>Jiangellales</taxon>
        <taxon>Jiangellaceae</taxon>
        <taxon>Phytoactinopolyspora</taxon>
    </lineage>
</organism>
<dbReference type="EMBL" id="QMIG01000006">
    <property type="protein sequence ID" value="RAW15473.1"/>
    <property type="molecule type" value="Genomic_DNA"/>
</dbReference>
<accession>A0A329QTA5</accession>